<proteinExistence type="predicted"/>
<accession>A0A427B2I4</accession>
<dbReference type="EMBL" id="AMZH03000644">
    <property type="protein sequence ID" value="RRT82686.1"/>
    <property type="molecule type" value="Genomic_DNA"/>
</dbReference>
<sequence length="129" mass="13967">MEEDGGREPRDMGREHEQNTDLELRGLHGDGDADEEDAEHGDGGVALPVLGPAIGPARHAPHLVPKVLHPAMVHPVPSAAVSSCHGDESLMRRPFRSFPRPNLFLSFVVWAIGLDDSGFGIKARDDHVI</sequence>
<gene>
    <name evidence="2" type="ORF">B296_00019492</name>
</gene>
<dbReference type="AlphaFoldDB" id="A0A427B2I4"/>
<reference evidence="2 3" key="1">
    <citation type="journal article" date="2014" name="Agronomy (Basel)">
        <title>A Draft Genome Sequence for Ensete ventricosum, the Drought-Tolerant Tree Against Hunger.</title>
        <authorList>
            <person name="Harrison J."/>
            <person name="Moore K.A."/>
            <person name="Paszkiewicz K."/>
            <person name="Jones T."/>
            <person name="Grant M."/>
            <person name="Ambacheew D."/>
            <person name="Muzemil S."/>
            <person name="Studholme D.J."/>
        </authorList>
    </citation>
    <scope>NUCLEOTIDE SEQUENCE [LARGE SCALE GENOMIC DNA]</scope>
</reference>
<evidence type="ECO:0000313" key="3">
    <source>
        <dbReference type="Proteomes" id="UP000287651"/>
    </source>
</evidence>
<evidence type="ECO:0000313" key="2">
    <source>
        <dbReference type="EMBL" id="RRT82686.1"/>
    </source>
</evidence>
<evidence type="ECO:0000256" key="1">
    <source>
        <dbReference type="SAM" id="MobiDB-lite"/>
    </source>
</evidence>
<name>A0A427B2I4_ENSVE</name>
<organism evidence="2 3">
    <name type="scientific">Ensete ventricosum</name>
    <name type="common">Abyssinian banana</name>
    <name type="synonym">Musa ensete</name>
    <dbReference type="NCBI Taxonomy" id="4639"/>
    <lineage>
        <taxon>Eukaryota</taxon>
        <taxon>Viridiplantae</taxon>
        <taxon>Streptophyta</taxon>
        <taxon>Embryophyta</taxon>
        <taxon>Tracheophyta</taxon>
        <taxon>Spermatophyta</taxon>
        <taxon>Magnoliopsida</taxon>
        <taxon>Liliopsida</taxon>
        <taxon>Zingiberales</taxon>
        <taxon>Musaceae</taxon>
        <taxon>Ensete</taxon>
    </lineage>
</organism>
<feature type="compositionally biased region" description="Basic and acidic residues" evidence="1">
    <location>
        <begin position="1"/>
        <end position="31"/>
    </location>
</feature>
<feature type="region of interest" description="Disordered" evidence="1">
    <location>
        <begin position="1"/>
        <end position="52"/>
    </location>
</feature>
<protein>
    <submittedName>
        <fullName evidence="2">Uncharacterized protein</fullName>
    </submittedName>
</protein>
<dbReference type="Proteomes" id="UP000287651">
    <property type="component" value="Unassembled WGS sequence"/>
</dbReference>
<comment type="caution">
    <text evidence="2">The sequence shown here is derived from an EMBL/GenBank/DDBJ whole genome shotgun (WGS) entry which is preliminary data.</text>
</comment>